<dbReference type="GO" id="GO:0009236">
    <property type="term" value="P:cobalamin biosynthetic process"/>
    <property type="evidence" value="ECO:0007669"/>
    <property type="project" value="InterPro"/>
</dbReference>
<dbReference type="SUPFAM" id="SSF53300">
    <property type="entry name" value="vWA-like"/>
    <property type="match status" value="1"/>
</dbReference>
<gene>
    <name evidence="2" type="ORF">SAMN05216272_11191</name>
</gene>
<sequence length="527" mass="56219">MTEPARRANALAAWQRTYADGGGSLAACAVPERGAADAEAAWAHWHRAPAAADLDASLRPWYDALEQARVESLAAADLPGMRLNLARRLDQLAGADLATWLYRAARARLADPSGMPPPPPSAASGQGASALRKLAFWRRPDSAPPSPEMLQRLLLEALDAVRDCLADGRRYAEALQPLLAACARYGAAPAVTLPQALVALAADAALPSASAGAELAMAAPAAQGYRVYSTAWDELLGARELAARMPAGGWPALPPADIASRRLAVRLQRRLQAARLRRWSFGEEQGLLDNRRLASALKQGGAERIFRREGEAPQAEACVTLLVDQSGSMRGQPALLAVQAIDLAVAALERCGIRCEVLGFATAEGLDNPLRRAWEAAGRPPAPGRLNAVRHVVYKTCGQPWRQARRQLPWLLDATAGVENIDGEALAWAARRLARQPEARKILLVIGDGAPCDAATREANGASFLDDHLRAVIAAIEAGPIHLAALGAGQNVGRFYARSMTLRAPERIAAQLFEQLAELLDVGGERR</sequence>
<evidence type="ECO:0000313" key="3">
    <source>
        <dbReference type="Proteomes" id="UP000199636"/>
    </source>
</evidence>
<proteinExistence type="predicted"/>
<dbReference type="InterPro" id="IPR025861">
    <property type="entry name" value="CobT_VWA_dom"/>
</dbReference>
<dbReference type="Gene3D" id="3.40.50.410">
    <property type="entry name" value="von Willebrand factor, type A domain"/>
    <property type="match status" value="1"/>
</dbReference>
<dbReference type="PANTHER" id="PTHR41248">
    <property type="entry name" value="NORD PROTEIN"/>
    <property type="match status" value="1"/>
</dbReference>
<dbReference type="Pfam" id="PF06213">
    <property type="entry name" value="CobT"/>
    <property type="match status" value="1"/>
</dbReference>
<dbReference type="PANTHER" id="PTHR41248:SF1">
    <property type="entry name" value="NORD PROTEIN"/>
    <property type="match status" value="1"/>
</dbReference>
<dbReference type="InterPro" id="IPR006538">
    <property type="entry name" value="CobT"/>
</dbReference>
<protein>
    <submittedName>
        <fullName evidence="2">Cobaltochelatase CobT</fullName>
    </submittedName>
</protein>
<evidence type="ECO:0000259" key="1">
    <source>
        <dbReference type="Pfam" id="PF11775"/>
    </source>
</evidence>
<accession>A0A1G8LDM4</accession>
<organism evidence="2 3">
    <name type="scientific">Pseudomonas panipatensis</name>
    <dbReference type="NCBI Taxonomy" id="428992"/>
    <lineage>
        <taxon>Bacteria</taxon>
        <taxon>Pseudomonadati</taxon>
        <taxon>Pseudomonadota</taxon>
        <taxon>Gammaproteobacteria</taxon>
        <taxon>Pseudomonadales</taxon>
        <taxon>Pseudomonadaceae</taxon>
        <taxon>Pseudomonas</taxon>
    </lineage>
</organism>
<dbReference type="RefSeq" id="WP_170842852.1">
    <property type="nucleotide sequence ID" value="NZ_FNDS01000011.1"/>
</dbReference>
<dbReference type="InterPro" id="IPR036465">
    <property type="entry name" value="vWFA_dom_sf"/>
</dbReference>
<keyword evidence="3" id="KW-1185">Reference proteome</keyword>
<name>A0A1G8LDM4_9PSED</name>
<reference evidence="3" key="1">
    <citation type="submission" date="2016-10" db="EMBL/GenBank/DDBJ databases">
        <authorList>
            <person name="Varghese N."/>
            <person name="Submissions S."/>
        </authorList>
    </citation>
    <scope>NUCLEOTIDE SEQUENCE [LARGE SCALE GENOMIC DNA]</scope>
    <source>
        <strain evidence="3">CCM 7469</strain>
    </source>
</reference>
<dbReference type="Pfam" id="PF11775">
    <property type="entry name" value="CobT_C"/>
    <property type="match status" value="1"/>
</dbReference>
<dbReference type="InterPro" id="IPR051928">
    <property type="entry name" value="NorD/CobT"/>
</dbReference>
<evidence type="ECO:0000313" key="2">
    <source>
        <dbReference type="EMBL" id="SDI53736.1"/>
    </source>
</evidence>
<dbReference type="EMBL" id="FNDS01000011">
    <property type="protein sequence ID" value="SDI53736.1"/>
    <property type="molecule type" value="Genomic_DNA"/>
</dbReference>
<dbReference type="PIRSF" id="PIRSF031715">
    <property type="entry name" value="Cob_chel_CobT"/>
    <property type="match status" value="1"/>
</dbReference>
<dbReference type="Proteomes" id="UP000199636">
    <property type="component" value="Unassembled WGS sequence"/>
</dbReference>
<dbReference type="AlphaFoldDB" id="A0A1G8LDM4"/>
<feature type="domain" description="Cobalamin biosynthesis protein CobT VWA" evidence="1">
    <location>
        <begin position="306"/>
        <end position="520"/>
    </location>
</feature>
<dbReference type="STRING" id="428992.SAMN05216272_11191"/>